<dbReference type="EMBL" id="RCMK01000072">
    <property type="protein sequence ID" value="KAG2950331.1"/>
    <property type="molecule type" value="Genomic_DNA"/>
</dbReference>
<dbReference type="EMBL" id="RCMG01000077">
    <property type="protein sequence ID" value="KAG2864560.1"/>
    <property type="molecule type" value="Genomic_DNA"/>
</dbReference>
<dbReference type="Proteomes" id="UP000760860">
    <property type="component" value="Unassembled WGS sequence"/>
</dbReference>
<evidence type="ECO:0008006" key="8">
    <source>
        <dbReference type="Google" id="ProtNLM"/>
    </source>
</evidence>
<accession>A0A8T1AEZ6</accession>
<evidence type="ECO:0000313" key="6">
    <source>
        <dbReference type="EMBL" id="KAG3203110.1"/>
    </source>
</evidence>
<dbReference type="EMBL" id="RCML01000069">
    <property type="protein sequence ID" value="KAG2993688.1"/>
    <property type="molecule type" value="Genomic_DNA"/>
</dbReference>
<evidence type="ECO:0000313" key="3">
    <source>
        <dbReference type="EMBL" id="KAG2877895.1"/>
    </source>
</evidence>
<dbReference type="PANTHER" id="PTHR42648">
    <property type="entry name" value="TRANSPOSASE, PUTATIVE-RELATED"/>
    <property type="match status" value="1"/>
</dbReference>
<dbReference type="PANTHER" id="PTHR42648:SF28">
    <property type="entry name" value="TRANSPOSON-ENCODED PROTEIN WITH RIBONUCLEASE H-LIKE AND RETROVIRUS ZINC FINGER-LIKE DOMAINS"/>
    <property type="match status" value="1"/>
</dbReference>
<feature type="region of interest" description="Disordered" evidence="1">
    <location>
        <begin position="46"/>
        <end position="82"/>
    </location>
</feature>
<dbReference type="Proteomes" id="UP000735874">
    <property type="component" value="Unassembled WGS sequence"/>
</dbReference>
<sequence length="123" mass="13765">MAALDREVSAADGVDSSKEKGSLVEFHKRLGHLSYEAVERLAQDPSSGIEITDHRRENGLTCAQGKQSKNTQSKRDTGEHSPIDRVGGVICYDLMGPMTPRDRHGNRYMVNFVDHKSNYCRVF</sequence>
<dbReference type="Proteomes" id="UP000736787">
    <property type="component" value="Unassembled WGS sequence"/>
</dbReference>
<proteinExistence type="predicted"/>
<evidence type="ECO:0000313" key="5">
    <source>
        <dbReference type="EMBL" id="KAG2993688.1"/>
    </source>
</evidence>
<evidence type="ECO:0000313" key="2">
    <source>
        <dbReference type="EMBL" id="KAG2864560.1"/>
    </source>
</evidence>
<dbReference type="Proteomes" id="UP000697107">
    <property type="component" value="Unassembled WGS sequence"/>
</dbReference>
<protein>
    <recommendedName>
        <fullName evidence="8">GAG-pre-integrase domain-containing protein</fullName>
    </recommendedName>
</protein>
<evidence type="ECO:0000313" key="7">
    <source>
        <dbReference type="Proteomes" id="UP000774804"/>
    </source>
</evidence>
<dbReference type="Proteomes" id="UP000774804">
    <property type="component" value="Unassembled WGS sequence"/>
</dbReference>
<dbReference type="AlphaFoldDB" id="A0A8T1AEZ6"/>
<evidence type="ECO:0000313" key="4">
    <source>
        <dbReference type="EMBL" id="KAG2950331.1"/>
    </source>
</evidence>
<evidence type="ECO:0000256" key="1">
    <source>
        <dbReference type="SAM" id="MobiDB-lite"/>
    </source>
</evidence>
<organism evidence="3 7">
    <name type="scientific">Phytophthora cactorum</name>
    <dbReference type="NCBI Taxonomy" id="29920"/>
    <lineage>
        <taxon>Eukaryota</taxon>
        <taxon>Sar</taxon>
        <taxon>Stramenopiles</taxon>
        <taxon>Oomycota</taxon>
        <taxon>Peronosporomycetes</taxon>
        <taxon>Peronosporales</taxon>
        <taxon>Peronosporaceae</taxon>
        <taxon>Phytophthora</taxon>
    </lineage>
</organism>
<reference evidence="3" key="1">
    <citation type="submission" date="2018-10" db="EMBL/GenBank/DDBJ databases">
        <title>Effector identification in a new, highly contiguous assembly of the strawberry crown rot pathogen Phytophthora cactorum.</title>
        <authorList>
            <person name="Armitage A.D."/>
            <person name="Nellist C.F."/>
            <person name="Bates H."/>
            <person name="Vickerstaff R.J."/>
            <person name="Harrison R.J."/>
        </authorList>
    </citation>
    <scope>NUCLEOTIDE SEQUENCE</scope>
    <source>
        <strain evidence="2">15-7</strain>
        <strain evidence="3">4032</strain>
        <strain evidence="4">4040</strain>
        <strain evidence="5">P415</strain>
        <strain evidence="6">P421</strain>
    </source>
</reference>
<feature type="region of interest" description="Disordered" evidence="1">
    <location>
        <begin position="1"/>
        <end position="21"/>
    </location>
</feature>
<comment type="caution">
    <text evidence="3">The sequence shown here is derived from an EMBL/GenBank/DDBJ whole genome shotgun (WGS) entry which is preliminary data.</text>
</comment>
<dbReference type="EMBL" id="RCMI01002224">
    <property type="protein sequence ID" value="KAG2877895.1"/>
    <property type="molecule type" value="Genomic_DNA"/>
</dbReference>
<name>A0A8T1AEZ6_9STRA</name>
<dbReference type="EMBL" id="RCMV01002386">
    <property type="protein sequence ID" value="KAG3203110.1"/>
    <property type="molecule type" value="Genomic_DNA"/>
</dbReference>
<gene>
    <name evidence="2" type="ORF">PC113_g4443</name>
    <name evidence="3" type="ORF">PC115_g23228</name>
    <name evidence="4" type="ORF">PC117_g4486</name>
    <name evidence="5" type="ORF">PC118_g3863</name>
    <name evidence="6" type="ORF">PC129_g23026</name>
</gene>
<dbReference type="VEuPathDB" id="FungiDB:PC110_g1334"/>
<dbReference type="InterPro" id="IPR039537">
    <property type="entry name" value="Retrotran_Ty1/copia-like"/>
</dbReference>
<feature type="compositionally biased region" description="Basic and acidic residues" evidence="1">
    <location>
        <begin position="73"/>
        <end position="82"/>
    </location>
</feature>